<dbReference type="EMBL" id="CP031312">
    <property type="protein sequence ID" value="QCC49185.1"/>
    <property type="molecule type" value="Genomic_DNA"/>
</dbReference>
<dbReference type="PANTHER" id="PTHR41913:SF1">
    <property type="entry name" value="DUF1684 DOMAIN-CONTAINING PROTEIN"/>
    <property type="match status" value="1"/>
</dbReference>
<dbReference type="KEGG" id="hlm:DV707_15645"/>
<evidence type="ECO:0000313" key="4">
    <source>
        <dbReference type="Proteomes" id="UP000236740"/>
    </source>
</evidence>
<dbReference type="RefSeq" id="WP_103992348.1">
    <property type="nucleotide sequence ID" value="NZ_CP031312.1"/>
</dbReference>
<dbReference type="AlphaFoldDB" id="A0A1H6B8U3"/>
<dbReference type="GeneID" id="39859553"/>
<feature type="compositionally biased region" description="Basic and acidic residues" evidence="1">
    <location>
        <begin position="14"/>
        <end position="28"/>
    </location>
</feature>
<reference evidence="3 4" key="1">
    <citation type="submission" date="2016-10" db="EMBL/GenBank/DDBJ databases">
        <authorList>
            <person name="de Groot N.N."/>
        </authorList>
    </citation>
    <scope>NUCLEOTIDE SEQUENCE [LARGE SCALE GENOMIC DNA]</scope>
    <source>
        <strain evidence="3 4">CGMCC 1.10331</strain>
    </source>
</reference>
<evidence type="ECO:0000256" key="1">
    <source>
        <dbReference type="SAM" id="MobiDB-lite"/>
    </source>
</evidence>
<proteinExistence type="predicted"/>
<gene>
    <name evidence="2" type="ORF">DV707_15645</name>
    <name evidence="3" type="ORF">SAMN04488133_2655</name>
</gene>
<dbReference type="PANTHER" id="PTHR41913">
    <property type="entry name" value="DUF1684 DOMAIN-CONTAINING PROTEIN"/>
    <property type="match status" value="1"/>
</dbReference>
<dbReference type="EMBL" id="FNVN01000004">
    <property type="protein sequence ID" value="SEG56825.1"/>
    <property type="molecule type" value="Genomic_DNA"/>
</dbReference>
<dbReference type="OrthoDB" id="334216at2157"/>
<dbReference type="InterPro" id="IPR012467">
    <property type="entry name" value="DUF1684"/>
</dbReference>
<dbReference type="Gene3D" id="6.10.250.1680">
    <property type="match status" value="1"/>
</dbReference>
<geneLocation type="plasmid" evidence="2">
    <name>unnamed1</name>
</geneLocation>
<evidence type="ECO:0000313" key="3">
    <source>
        <dbReference type="EMBL" id="SEG56825.1"/>
    </source>
</evidence>
<evidence type="ECO:0000313" key="2">
    <source>
        <dbReference type="EMBL" id="QCC49185.1"/>
    </source>
</evidence>
<keyword evidence="2" id="KW-0614">Plasmid</keyword>
<dbReference type="Proteomes" id="UP000296733">
    <property type="component" value="Plasmid unnamed1"/>
</dbReference>
<keyword evidence="4" id="KW-1185">Reference proteome</keyword>
<feature type="region of interest" description="Disordered" evidence="1">
    <location>
        <begin position="1"/>
        <end position="40"/>
    </location>
</feature>
<accession>A0A1H6B8U3</accession>
<dbReference type="Proteomes" id="UP000236740">
    <property type="component" value="Unassembled WGS sequence"/>
</dbReference>
<protein>
    <submittedName>
        <fullName evidence="2">DUF1684 domain-containing protein</fullName>
    </submittedName>
</protein>
<evidence type="ECO:0000313" key="5">
    <source>
        <dbReference type="Proteomes" id="UP000296733"/>
    </source>
</evidence>
<dbReference type="Pfam" id="PF07920">
    <property type="entry name" value="DUF1684"/>
    <property type="match status" value="1"/>
</dbReference>
<sequence>MSTHDDGDWQTAIERNRERKERYFRENQRSPIPPDLRGEAFPGLAYYDVDPDYRFELELHRYDDPETVTVETTADGEQTYRRVGQFRFEVDGTEVTLDAFEPTDGSDRLWVPFRDATSGDETYGAGRYIDLEPAEDRREDGTWILDLNRAYNPTCAYNPAYECPLVPASNWLDVPVEAGERDFPVDVHDPE</sequence>
<organism evidence="3 4">
    <name type="scientific">Halobellus limi</name>
    <dbReference type="NCBI Taxonomy" id="699433"/>
    <lineage>
        <taxon>Archaea</taxon>
        <taxon>Methanobacteriati</taxon>
        <taxon>Methanobacteriota</taxon>
        <taxon>Stenosarchaea group</taxon>
        <taxon>Halobacteria</taxon>
        <taxon>Halobacteriales</taxon>
        <taxon>Haloferacaceae</taxon>
        <taxon>Halobellus</taxon>
    </lineage>
</organism>
<reference evidence="2 5" key="2">
    <citation type="journal article" date="2019" name="Nat. Commun.">
        <title>A new type of DNA phosphorothioation-based antiviral system in archaea.</title>
        <authorList>
            <person name="Xiong L."/>
            <person name="Liu S."/>
            <person name="Chen S."/>
            <person name="Xiao Y."/>
            <person name="Zhu B."/>
            <person name="Gao Y."/>
            <person name="Zhang Y."/>
            <person name="Chen B."/>
            <person name="Luo J."/>
            <person name="Deng Z."/>
            <person name="Chen X."/>
            <person name="Wang L."/>
            <person name="Chen S."/>
        </authorList>
    </citation>
    <scope>NUCLEOTIDE SEQUENCE [LARGE SCALE GENOMIC DNA]</scope>
    <source>
        <strain evidence="2 5">CGMCC 1.10331</strain>
        <plasmid evidence="2 5">unnamed1</plasmid>
    </source>
</reference>
<name>A0A1H6B8U3_9EURY</name>